<evidence type="ECO:0000256" key="1">
    <source>
        <dbReference type="ARBA" id="ARBA00004328"/>
    </source>
</evidence>
<dbReference type="EMBL" id="LT992901">
    <property type="protein sequence ID" value="SPN63235.1"/>
    <property type="molecule type" value="Genomic_RNA"/>
</dbReference>
<evidence type="ECO:0000256" key="2">
    <source>
        <dbReference type="ARBA" id="ARBA00022561"/>
    </source>
</evidence>
<dbReference type="GO" id="GO:0019028">
    <property type="term" value="C:viral capsid"/>
    <property type="evidence" value="ECO:0007669"/>
    <property type="project" value="UniProtKB-KW"/>
</dbReference>
<dbReference type="InterPro" id="IPR002679">
    <property type="entry name" value="Closter_coat"/>
</dbReference>
<keyword evidence="3" id="KW-0946">Virion</keyword>
<sequence>MASSSENKTSKDDTKIISEHVEDESDNETKGVTKKDIDGDNKSTYNPRDLITADHMDPTKLKDIKVFSNRADVMSDQDEATFAKCMKDFATIVFGKEPDEKEFLTFYISLVQCWLNQSTSMKNAKQMNLTNTLMHGDQKKTWRTADFINYVKGNLPHVPNPFRQYARAHEHEIEILKATGKVTVDHHLQAKHGVLPQFWNVPADYVNGSLMNISEDDLAANLLMKCQALKRNEKEKKYYIVSQLGPGGCGN</sequence>
<evidence type="ECO:0000313" key="5">
    <source>
        <dbReference type="EMBL" id="SPN63235.1"/>
    </source>
</evidence>
<dbReference type="Pfam" id="PF01785">
    <property type="entry name" value="Closter_coat"/>
    <property type="match status" value="1"/>
</dbReference>
<gene>
    <name evidence="5" type="primary">CP</name>
</gene>
<accession>A0A3B0IQZ9</accession>
<keyword evidence="2 5" id="KW-0167">Capsid protein</keyword>
<feature type="compositionally biased region" description="Basic and acidic residues" evidence="4">
    <location>
        <begin position="27"/>
        <end position="41"/>
    </location>
</feature>
<feature type="region of interest" description="Disordered" evidence="4">
    <location>
        <begin position="1"/>
        <end position="51"/>
    </location>
</feature>
<proteinExistence type="predicted"/>
<organism evidence="5">
    <name type="scientific">Cucurbit yellow stunting disorder virus</name>
    <dbReference type="NCBI Taxonomy" id="51330"/>
    <lineage>
        <taxon>Viruses</taxon>
        <taxon>Riboviria</taxon>
        <taxon>Orthornavirae</taxon>
        <taxon>Kitrinoviricota</taxon>
        <taxon>Alsuviricetes</taxon>
        <taxon>Martellivirales</taxon>
        <taxon>Closteroviridae</taxon>
        <taxon>Crinivirus</taxon>
        <taxon>Crinivirus cucurbitae</taxon>
    </lineage>
</organism>
<comment type="subcellular location">
    <subcellularLocation>
        <location evidence="1">Virion</location>
    </subcellularLocation>
</comment>
<evidence type="ECO:0000256" key="3">
    <source>
        <dbReference type="ARBA" id="ARBA00022844"/>
    </source>
</evidence>
<protein>
    <submittedName>
        <fullName evidence="5">Coat protein</fullName>
    </submittedName>
</protein>
<feature type="compositionally biased region" description="Basic and acidic residues" evidence="4">
    <location>
        <begin position="8"/>
        <end position="20"/>
    </location>
</feature>
<evidence type="ECO:0000256" key="4">
    <source>
        <dbReference type="SAM" id="MobiDB-lite"/>
    </source>
</evidence>
<name>A0A3B0IQZ9_9CLOS</name>
<reference evidence="5" key="1">
    <citation type="submission" date="2018-04" db="EMBL/GenBank/DDBJ databases">
        <authorList>
            <person name="Go L.Y."/>
            <person name="Mitchell J.A."/>
        </authorList>
    </citation>
    <scope>NUCLEOTIDE SEQUENCE</scope>
    <source>
        <strain evidence="5">KO1</strain>
    </source>
</reference>